<protein>
    <submittedName>
        <fullName evidence="2">Uncharacterized protein</fullName>
    </submittedName>
</protein>
<feature type="compositionally biased region" description="Basic and acidic residues" evidence="1">
    <location>
        <begin position="28"/>
        <end position="39"/>
    </location>
</feature>
<feature type="region of interest" description="Disordered" evidence="1">
    <location>
        <begin position="60"/>
        <end position="138"/>
    </location>
</feature>
<dbReference type="InParanoid" id="A0A1E7EV16"/>
<dbReference type="Proteomes" id="UP000095751">
    <property type="component" value="Unassembled WGS sequence"/>
</dbReference>
<evidence type="ECO:0000256" key="1">
    <source>
        <dbReference type="SAM" id="MobiDB-lite"/>
    </source>
</evidence>
<evidence type="ECO:0000313" key="3">
    <source>
        <dbReference type="Proteomes" id="UP000095751"/>
    </source>
</evidence>
<feature type="compositionally biased region" description="Basic and acidic residues" evidence="1">
    <location>
        <begin position="69"/>
        <end position="136"/>
    </location>
</feature>
<keyword evidence="3" id="KW-1185">Reference proteome</keyword>
<dbReference type="AlphaFoldDB" id="A0A1E7EV16"/>
<sequence>MTRKQYQKKQDNEGIIAVAVDDDNDDDNEKHEQTAGEKIKETVTDKKFLQGAGVGFLAGAATGATITHYVDKKKNKKEEKKRAVEEKRRRKEEEKHRKAQLEEQRHELERKQKENDKAQKEKQRQARERRRREAEAASRITAPAVGFPTAVATMAYPQGVGQPPPPQIAQAYPSAPGGYVQYGGAPGYGQQPQYVGYGQQQQQPPYPYGYGAAAPPPNYGYGYGQPPPQRTVYVEERRRGMDPGMAMLGGFIVGDMLGGGF</sequence>
<organism evidence="2 3">
    <name type="scientific">Fragilariopsis cylindrus CCMP1102</name>
    <dbReference type="NCBI Taxonomy" id="635003"/>
    <lineage>
        <taxon>Eukaryota</taxon>
        <taxon>Sar</taxon>
        <taxon>Stramenopiles</taxon>
        <taxon>Ochrophyta</taxon>
        <taxon>Bacillariophyta</taxon>
        <taxon>Bacillariophyceae</taxon>
        <taxon>Bacillariophycidae</taxon>
        <taxon>Bacillariales</taxon>
        <taxon>Bacillariaceae</taxon>
        <taxon>Fragilariopsis</taxon>
    </lineage>
</organism>
<accession>A0A1E7EV16</accession>
<reference evidence="2 3" key="1">
    <citation type="submission" date="2016-09" db="EMBL/GenBank/DDBJ databases">
        <title>Extensive genetic diversity and differential bi-allelic expression allows diatom success in the polar Southern Ocean.</title>
        <authorList>
            <consortium name="DOE Joint Genome Institute"/>
            <person name="Mock T."/>
            <person name="Otillar R.P."/>
            <person name="Strauss J."/>
            <person name="Dupont C."/>
            <person name="Frickenhaus S."/>
            <person name="Maumus F."/>
            <person name="Mcmullan M."/>
            <person name="Sanges R."/>
            <person name="Schmutz J."/>
            <person name="Toseland A."/>
            <person name="Valas R."/>
            <person name="Veluchamy A."/>
            <person name="Ward B.J."/>
            <person name="Allen A."/>
            <person name="Barry K."/>
            <person name="Falciatore A."/>
            <person name="Ferrante M."/>
            <person name="Fortunato A.E."/>
            <person name="Gloeckner G."/>
            <person name="Gruber A."/>
            <person name="Hipkin R."/>
            <person name="Janech M."/>
            <person name="Kroth P."/>
            <person name="Leese F."/>
            <person name="Lindquist E."/>
            <person name="Lyon B.R."/>
            <person name="Martin J."/>
            <person name="Mayer C."/>
            <person name="Parker M."/>
            <person name="Quesneville H."/>
            <person name="Raymond J."/>
            <person name="Uhlig C."/>
            <person name="Valentin K.U."/>
            <person name="Worden A.Z."/>
            <person name="Armbrust E.V."/>
            <person name="Bowler C."/>
            <person name="Green B."/>
            <person name="Moulton V."/>
            <person name="Van Oosterhout C."/>
            <person name="Grigoriev I."/>
        </authorList>
    </citation>
    <scope>NUCLEOTIDE SEQUENCE [LARGE SCALE GENOMIC DNA]</scope>
    <source>
        <strain evidence="2 3">CCMP1102</strain>
    </source>
</reference>
<dbReference type="EMBL" id="KV784374">
    <property type="protein sequence ID" value="OEU09706.1"/>
    <property type="molecule type" value="Genomic_DNA"/>
</dbReference>
<gene>
    <name evidence="2" type="ORF">FRACYDRAFT_247963</name>
</gene>
<feature type="region of interest" description="Disordered" evidence="1">
    <location>
        <begin position="1"/>
        <end position="39"/>
    </location>
</feature>
<name>A0A1E7EV16_9STRA</name>
<dbReference type="KEGG" id="fcy:FRACYDRAFT_247963"/>
<evidence type="ECO:0000313" key="2">
    <source>
        <dbReference type="EMBL" id="OEU09706.1"/>
    </source>
</evidence>
<proteinExistence type="predicted"/>